<feature type="region of interest" description="Disordered" evidence="1">
    <location>
        <begin position="691"/>
        <end position="714"/>
    </location>
</feature>
<evidence type="ECO:0000313" key="2">
    <source>
        <dbReference type="EMBL" id="KIK15526.1"/>
    </source>
</evidence>
<keyword evidence="3" id="KW-1185">Reference proteome</keyword>
<proteinExistence type="predicted"/>
<dbReference type="HOGENOM" id="CLU_386889_0_0_1"/>
<feature type="compositionally biased region" description="Polar residues" evidence="1">
    <location>
        <begin position="705"/>
        <end position="714"/>
    </location>
</feature>
<organism evidence="2 3">
    <name type="scientific">Pisolithus microcarpus 441</name>
    <dbReference type="NCBI Taxonomy" id="765257"/>
    <lineage>
        <taxon>Eukaryota</taxon>
        <taxon>Fungi</taxon>
        <taxon>Dikarya</taxon>
        <taxon>Basidiomycota</taxon>
        <taxon>Agaricomycotina</taxon>
        <taxon>Agaricomycetes</taxon>
        <taxon>Agaricomycetidae</taxon>
        <taxon>Boletales</taxon>
        <taxon>Sclerodermatineae</taxon>
        <taxon>Pisolithaceae</taxon>
        <taxon>Pisolithus</taxon>
    </lineage>
</organism>
<reference evidence="2 3" key="1">
    <citation type="submission" date="2014-04" db="EMBL/GenBank/DDBJ databases">
        <authorList>
            <consortium name="DOE Joint Genome Institute"/>
            <person name="Kuo A."/>
            <person name="Kohler A."/>
            <person name="Costa M.D."/>
            <person name="Nagy L.G."/>
            <person name="Floudas D."/>
            <person name="Copeland A."/>
            <person name="Barry K.W."/>
            <person name="Cichocki N."/>
            <person name="Veneault-Fourrey C."/>
            <person name="LaButti K."/>
            <person name="Lindquist E.A."/>
            <person name="Lipzen A."/>
            <person name="Lundell T."/>
            <person name="Morin E."/>
            <person name="Murat C."/>
            <person name="Sun H."/>
            <person name="Tunlid A."/>
            <person name="Henrissat B."/>
            <person name="Grigoriev I.V."/>
            <person name="Hibbett D.S."/>
            <person name="Martin F."/>
            <person name="Nordberg H.P."/>
            <person name="Cantor M.N."/>
            <person name="Hua S.X."/>
        </authorList>
    </citation>
    <scope>NUCLEOTIDE SEQUENCE [LARGE SCALE GENOMIC DNA]</scope>
    <source>
        <strain evidence="2 3">441</strain>
    </source>
</reference>
<gene>
    <name evidence="2" type="ORF">PISMIDRAFT_16444</name>
</gene>
<feature type="region of interest" description="Disordered" evidence="1">
    <location>
        <begin position="567"/>
        <end position="613"/>
    </location>
</feature>
<reference evidence="3" key="2">
    <citation type="submission" date="2015-01" db="EMBL/GenBank/DDBJ databases">
        <title>Evolutionary Origins and Diversification of the Mycorrhizal Mutualists.</title>
        <authorList>
            <consortium name="DOE Joint Genome Institute"/>
            <consortium name="Mycorrhizal Genomics Consortium"/>
            <person name="Kohler A."/>
            <person name="Kuo A."/>
            <person name="Nagy L.G."/>
            <person name="Floudas D."/>
            <person name="Copeland A."/>
            <person name="Barry K.W."/>
            <person name="Cichocki N."/>
            <person name="Veneault-Fourrey C."/>
            <person name="LaButti K."/>
            <person name="Lindquist E.A."/>
            <person name="Lipzen A."/>
            <person name="Lundell T."/>
            <person name="Morin E."/>
            <person name="Murat C."/>
            <person name="Riley R."/>
            <person name="Ohm R."/>
            <person name="Sun H."/>
            <person name="Tunlid A."/>
            <person name="Henrissat B."/>
            <person name="Grigoriev I.V."/>
            <person name="Hibbett D.S."/>
            <person name="Martin F."/>
        </authorList>
    </citation>
    <scope>NUCLEOTIDE SEQUENCE [LARGE SCALE GENOMIC DNA]</scope>
    <source>
        <strain evidence="3">441</strain>
    </source>
</reference>
<sequence length="714" mass="78568">MPRAKPLHHRQRGSGEHSDAVCVDLDTGPRESPTPRREPLGEEQICSAEHSGTGVDTGSCDLSGPKKPLRHEQRGSRGHSDDAHVRLATAGTEMSSTNFTPETAHGTVQLSPGAPLPTHSDVATVRTTSGTLQVPEVVLPTGGDTSTIQMTDVAGDSVVSPEELHFCDNSINPDDIFDGSTFVVGRPSEAVLDMIQEGLDHITAYLTDLATRSGQPPQQILDRFLKQYARLNPANDWNRYSKYFSHYTEQELERLRKSGSFTGTVDSTPSATVRKKCYELFKKEYRDTWQEILIKFEESTQYTETGKTVAQRQQLFNKSAKRFTQSLVALSKAHGIETAFVMAGSIVNQDASLGYAYTTPGAEDFFMERCHADTDAIIGHFKAHIYNRSSLACVTEAFHANRKGKAKEHNDMGCNVVDLTSDNDDLVQDNGSDEREDHNLVKRLITALIENHGQSWASGKLFPWKQLPQKLGQNALVCVNWPDAVLFPGQERLSHSKPKGISDLTMLECTQIIVAIRDHGPHRLHFKFEPNSKSDLLASKRAVIIGALPLHDSKSSRAKRIFYNGKTDYEGPARLPNPAKTRIKRQVGGRKTTDRTAEDGGHSSSSPSPVPRTLRSTLHKAAVGGRDSSGKRVPKSMYGRKKVEVVVTTTAKKVGKRPPSIITIGDSSEPGETNIGVGEEAPDNYAQLFLSDDEQGPSTRKRKANFQQSLRPTK</sequence>
<feature type="compositionally biased region" description="Basic and acidic residues" evidence="1">
    <location>
        <begin position="591"/>
        <end position="601"/>
    </location>
</feature>
<feature type="compositionally biased region" description="Basic and acidic residues" evidence="1">
    <location>
        <begin position="70"/>
        <end position="82"/>
    </location>
</feature>
<feature type="compositionally biased region" description="Basic residues" evidence="1">
    <location>
        <begin position="1"/>
        <end position="12"/>
    </location>
</feature>
<dbReference type="Proteomes" id="UP000054018">
    <property type="component" value="Unassembled WGS sequence"/>
</dbReference>
<dbReference type="AlphaFoldDB" id="A0A0C9YG34"/>
<evidence type="ECO:0000313" key="3">
    <source>
        <dbReference type="Proteomes" id="UP000054018"/>
    </source>
</evidence>
<feature type="compositionally biased region" description="Basic and acidic residues" evidence="1">
    <location>
        <begin position="27"/>
        <end position="40"/>
    </location>
</feature>
<name>A0A0C9YG34_9AGAM</name>
<dbReference type="STRING" id="765257.A0A0C9YG34"/>
<protein>
    <submittedName>
        <fullName evidence="2">Uncharacterized protein</fullName>
    </submittedName>
</protein>
<feature type="region of interest" description="Disordered" evidence="1">
    <location>
        <begin position="1"/>
        <end position="82"/>
    </location>
</feature>
<feature type="region of interest" description="Disordered" evidence="1">
    <location>
        <begin position="657"/>
        <end position="679"/>
    </location>
</feature>
<dbReference type="EMBL" id="KN833887">
    <property type="protein sequence ID" value="KIK15526.1"/>
    <property type="molecule type" value="Genomic_DNA"/>
</dbReference>
<evidence type="ECO:0000256" key="1">
    <source>
        <dbReference type="SAM" id="MobiDB-lite"/>
    </source>
</evidence>
<accession>A0A0C9YG34</accession>
<dbReference type="OrthoDB" id="2665953at2759"/>